<dbReference type="EMBL" id="JAGSPN010000001">
    <property type="protein sequence ID" value="MBR7780533.1"/>
    <property type="molecule type" value="Genomic_DNA"/>
</dbReference>
<proteinExistence type="predicted"/>
<protein>
    <submittedName>
        <fullName evidence="1">Uncharacterized protein</fullName>
    </submittedName>
</protein>
<reference evidence="1" key="1">
    <citation type="submission" date="2021-04" db="EMBL/GenBank/DDBJ databases">
        <title>novel species isolated from subtropical streams in China.</title>
        <authorList>
            <person name="Lu H."/>
        </authorList>
    </citation>
    <scope>NUCLEOTIDE SEQUENCE</scope>
    <source>
        <strain evidence="1">LFS511W</strain>
    </source>
</reference>
<accession>A0A941I641</accession>
<gene>
    <name evidence="1" type="ORF">KDM89_00140</name>
</gene>
<evidence type="ECO:0000313" key="1">
    <source>
        <dbReference type="EMBL" id="MBR7780533.1"/>
    </source>
</evidence>
<dbReference type="AlphaFoldDB" id="A0A941I641"/>
<keyword evidence="2" id="KW-1185">Reference proteome</keyword>
<name>A0A941I641_9BURK</name>
<comment type="caution">
    <text evidence="1">The sequence shown here is derived from an EMBL/GenBank/DDBJ whole genome shotgun (WGS) entry which is preliminary data.</text>
</comment>
<sequence length="148" mass="17301">MTYVSFRFPSQKRQTLRWQTNHRRDAGDGVALLSEMLNRNQFASDRTAKLLQRHKADKRLQQTGEYGLMLHSLIFVIKFFPPASAHARLPHNLSLPRRKNPSLRMLSVCRDIRFAFPHCRIEIKIHLSACFLNIAETDVLEDNQIYVI</sequence>
<dbReference type="RefSeq" id="WP_212685941.1">
    <property type="nucleotide sequence ID" value="NZ_JAGSPN010000001.1"/>
</dbReference>
<evidence type="ECO:0000313" key="2">
    <source>
        <dbReference type="Proteomes" id="UP000680067"/>
    </source>
</evidence>
<organism evidence="1 2">
    <name type="scientific">Undibacterium luofuense</name>
    <dbReference type="NCBI Taxonomy" id="2828733"/>
    <lineage>
        <taxon>Bacteria</taxon>
        <taxon>Pseudomonadati</taxon>
        <taxon>Pseudomonadota</taxon>
        <taxon>Betaproteobacteria</taxon>
        <taxon>Burkholderiales</taxon>
        <taxon>Oxalobacteraceae</taxon>
        <taxon>Undibacterium</taxon>
    </lineage>
</organism>
<dbReference type="Proteomes" id="UP000680067">
    <property type="component" value="Unassembled WGS sequence"/>
</dbReference>